<evidence type="ECO:0000313" key="2">
    <source>
        <dbReference type="Proteomes" id="UP000499080"/>
    </source>
</evidence>
<reference evidence="1 2" key="1">
    <citation type="journal article" date="2019" name="Sci. Rep.">
        <title>Orb-weaving spider Araneus ventricosus genome elucidates the spidroin gene catalogue.</title>
        <authorList>
            <person name="Kono N."/>
            <person name="Nakamura H."/>
            <person name="Ohtoshi R."/>
            <person name="Moran D.A.P."/>
            <person name="Shinohara A."/>
            <person name="Yoshida Y."/>
            <person name="Fujiwara M."/>
            <person name="Mori M."/>
            <person name="Tomita M."/>
            <person name="Arakawa K."/>
        </authorList>
    </citation>
    <scope>NUCLEOTIDE SEQUENCE [LARGE SCALE GENOMIC DNA]</scope>
</reference>
<dbReference type="EMBL" id="BGPR01004009">
    <property type="protein sequence ID" value="GBM94912.1"/>
    <property type="molecule type" value="Genomic_DNA"/>
</dbReference>
<organism evidence="1 2">
    <name type="scientific">Araneus ventricosus</name>
    <name type="common">Orbweaver spider</name>
    <name type="synonym">Epeira ventricosa</name>
    <dbReference type="NCBI Taxonomy" id="182803"/>
    <lineage>
        <taxon>Eukaryota</taxon>
        <taxon>Metazoa</taxon>
        <taxon>Ecdysozoa</taxon>
        <taxon>Arthropoda</taxon>
        <taxon>Chelicerata</taxon>
        <taxon>Arachnida</taxon>
        <taxon>Araneae</taxon>
        <taxon>Araneomorphae</taxon>
        <taxon>Entelegynae</taxon>
        <taxon>Araneoidea</taxon>
        <taxon>Araneidae</taxon>
        <taxon>Araneus</taxon>
    </lineage>
</organism>
<dbReference type="AlphaFoldDB" id="A0A4Y2K0B3"/>
<keyword evidence="2" id="KW-1185">Reference proteome</keyword>
<sequence>MAQRRPLRHSTSLKTESDERWDLMEKGKLYRRLPTAFSFREGEISDLNVQQLTARGGQAYGLSEHSESDTFLEDKENVTASPVKYHKSLLKVKRTAWVVFLIHIFRDSQSIKSFIGASAAFREFNQALTKIKEQKEHI</sequence>
<name>A0A4Y2K0B3_ARAVE</name>
<evidence type="ECO:0000313" key="1">
    <source>
        <dbReference type="EMBL" id="GBM94912.1"/>
    </source>
</evidence>
<gene>
    <name evidence="1" type="ORF">AVEN_89826_1</name>
</gene>
<comment type="caution">
    <text evidence="1">The sequence shown here is derived from an EMBL/GenBank/DDBJ whole genome shotgun (WGS) entry which is preliminary data.</text>
</comment>
<dbReference type="Proteomes" id="UP000499080">
    <property type="component" value="Unassembled WGS sequence"/>
</dbReference>
<protein>
    <submittedName>
        <fullName evidence="1">Uncharacterized protein</fullName>
    </submittedName>
</protein>
<accession>A0A4Y2K0B3</accession>
<proteinExistence type="predicted"/>